<protein>
    <submittedName>
        <fullName evidence="1">Uncharacterized protein</fullName>
    </submittedName>
</protein>
<proteinExistence type="predicted"/>
<reference evidence="1" key="1">
    <citation type="journal article" date="2015" name="Nature">
        <title>Complex archaea that bridge the gap between prokaryotes and eukaryotes.</title>
        <authorList>
            <person name="Spang A."/>
            <person name="Saw J.H."/>
            <person name="Jorgensen S.L."/>
            <person name="Zaremba-Niedzwiedzka K."/>
            <person name="Martijn J."/>
            <person name="Lind A.E."/>
            <person name="van Eijk R."/>
            <person name="Schleper C."/>
            <person name="Guy L."/>
            <person name="Ettema T.J."/>
        </authorList>
    </citation>
    <scope>NUCLEOTIDE SEQUENCE</scope>
</reference>
<dbReference type="AlphaFoldDB" id="A0A0F9IRE1"/>
<accession>A0A0F9IRE1</accession>
<gene>
    <name evidence="1" type="ORF">LCGC14_1546820</name>
</gene>
<name>A0A0F9IRE1_9ZZZZ</name>
<feature type="non-terminal residue" evidence="1">
    <location>
        <position position="401"/>
    </location>
</feature>
<evidence type="ECO:0000313" key="1">
    <source>
        <dbReference type="EMBL" id="KKM59949.1"/>
    </source>
</evidence>
<comment type="caution">
    <text evidence="1">The sequence shown here is derived from an EMBL/GenBank/DDBJ whole genome shotgun (WGS) entry which is preliminary data.</text>
</comment>
<dbReference type="EMBL" id="LAZR01011768">
    <property type="protein sequence ID" value="KKM59949.1"/>
    <property type="molecule type" value="Genomic_DNA"/>
</dbReference>
<organism evidence="1">
    <name type="scientific">marine sediment metagenome</name>
    <dbReference type="NCBI Taxonomy" id="412755"/>
    <lineage>
        <taxon>unclassified sequences</taxon>
        <taxon>metagenomes</taxon>
        <taxon>ecological metagenomes</taxon>
    </lineage>
</organism>
<sequence length="401" mass="44489">MKRLQYLRTLSAELLAAQRAVSAAPHLEIELNSRNMATSLTYASDSSPNRILRVRQAEAFFGGSLFEIAAPNGDVVPIAAQIFLRNHDNEFTAKDLRGYKTEIKWGFSSYWNGSATVNIAGTKTSQGEPYWVFAQKDHSLEGEMITELQCISAWHYLALEKIMGTGLGDTYKATGKTIRGILLDIVTRDADKVFSFDDSAGTYVDITAAVQDESSTSTLTFDTNDILYIGVGNTDIEEIDRVTIYGTQNALYAGTPVWEYWSGVAWVSLTVIDNTSLLTDMDVGIADFVPKVVSFDLPTDMAATAINGSTLRWVRLKAAGAQSTAPIINRIGVHRFWGLENTQIDAIENDTDIKPDFEVPFDTSRLDLLRILLDQTKSKFIMQENFFKMQLFDTTPAGTDY</sequence>